<keyword evidence="3" id="KW-1185">Reference proteome</keyword>
<dbReference type="RefSeq" id="WP_120977710.1">
    <property type="nucleotide sequence ID" value="NZ_RBZM01000006.1"/>
</dbReference>
<dbReference type="AlphaFoldDB" id="A0A494XVJ3"/>
<organism evidence="2 3">
    <name type="scientific">Cohnella endophytica</name>
    <dbReference type="NCBI Taxonomy" id="2419778"/>
    <lineage>
        <taxon>Bacteria</taxon>
        <taxon>Bacillati</taxon>
        <taxon>Bacillota</taxon>
        <taxon>Bacilli</taxon>
        <taxon>Bacillales</taxon>
        <taxon>Paenibacillaceae</taxon>
        <taxon>Cohnella</taxon>
    </lineage>
</organism>
<reference evidence="2 3" key="1">
    <citation type="submission" date="2018-10" db="EMBL/GenBank/DDBJ databases">
        <title>Cohnella sp. M2MS4P-1, whole genome shotgun sequence.</title>
        <authorList>
            <person name="Tuo L."/>
        </authorList>
    </citation>
    <scope>NUCLEOTIDE SEQUENCE [LARGE SCALE GENOMIC DNA]</scope>
    <source>
        <strain evidence="2 3">M2MS4P-1</strain>
    </source>
</reference>
<keyword evidence="1" id="KW-1133">Transmembrane helix</keyword>
<proteinExistence type="predicted"/>
<evidence type="ECO:0000256" key="1">
    <source>
        <dbReference type="SAM" id="Phobius"/>
    </source>
</evidence>
<gene>
    <name evidence="2" type="ORF">D7Z26_14570</name>
</gene>
<dbReference type="Proteomes" id="UP000282076">
    <property type="component" value="Unassembled WGS sequence"/>
</dbReference>
<comment type="caution">
    <text evidence="2">The sequence shown here is derived from an EMBL/GenBank/DDBJ whole genome shotgun (WGS) entry which is preliminary data.</text>
</comment>
<keyword evidence="1" id="KW-0812">Transmembrane</keyword>
<feature type="transmembrane region" description="Helical" evidence="1">
    <location>
        <begin position="7"/>
        <end position="24"/>
    </location>
</feature>
<feature type="transmembrane region" description="Helical" evidence="1">
    <location>
        <begin position="61"/>
        <end position="79"/>
    </location>
</feature>
<feature type="transmembrane region" description="Helical" evidence="1">
    <location>
        <begin position="36"/>
        <end position="54"/>
    </location>
</feature>
<accession>A0A494XVJ3</accession>
<protein>
    <submittedName>
        <fullName evidence="2">Uncharacterized protein</fullName>
    </submittedName>
</protein>
<dbReference type="EMBL" id="RBZM01000006">
    <property type="protein sequence ID" value="RKP52966.1"/>
    <property type="molecule type" value="Genomic_DNA"/>
</dbReference>
<keyword evidence="1" id="KW-0472">Membrane</keyword>
<evidence type="ECO:0000313" key="3">
    <source>
        <dbReference type="Proteomes" id="UP000282076"/>
    </source>
</evidence>
<dbReference type="OrthoDB" id="2621664at2"/>
<feature type="transmembrane region" description="Helical" evidence="1">
    <location>
        <begin position="85"/>
        <end position="102"/>
    </location>
</feature>
<name>A0A494XVJ3_9BACL</name>
<sequence length="110" mass="12496">MKISFSGMAASVGCMILCFIFLYWNPYSGDEPNSGTVRIMFMMLILPACIGLVNSFFRNRTLMYIVFAWSLPYGLYVAVASIPSIWNLYVGVLVLYLVSSIWENKREAIK</sequence>
<evidence type="ECO:0000313" key="2">
    <source>
        <dbReference type="EMBL" id="RKP52966.1"/>
    </source>
</evidence>